<gene>
    <name evidence="2" type="ORF">GCM10011387_28890</name>
</gene>
<reference evidence="2" key="2">
    <citation type="submission" date="2020-09" db="EMBL/GenBank/DDBJ databases">
        <authorList>
            <person name="Sun Q."/>
            <person name="Zhou Y."/>
        </authorList>
    </citation>
    <scope>NUCLEOTIDE SEQUENCE</scope>
    <source>
        <strain evidence="2">CGMCC 1.15343</strain>
    </source>
</reference>
<evidence type="ECO:0000313" key="2">
    <source>
        <dbReference type="EMBL" id="GGC73539.1"/>
    </source>
</evidence>
<dbReference type="Pfam" id="PF00657">
    <property type="entry name" value="Lipase_GDSL"/>
    <property type="match status" value="1"/>
</dbReference>
<keyword evidence="3" id="KW-1185">Reference proteome</keyword>
<dbReference type="SUPFAM" id="SSF52266">
    <property type="entry name" value="SGNH hydrolase"/>
    <property type="match status" value="1"/>
</dbReference>
<sequence>MKNMLKKNYVAKSLLALVAAGAIVSCKPSLQENSPSNGQADFSRYVAVGNSLTAGYADGGLYLEGQQNSFPEILAKQFKAVGGGEFNSPFFAEAQANGSGYAQLSGFTATGTPVTSTVTTNLAYVAPGRFAKYEGTFNNFGMPEMKVAFLESNGYAANNPFFARILGSASANSTYMDVVEAAMNDQKATFFSFWEGQTDVLGFAYTGGSQTLTPVTQFETIYNRSVNKLIGTAKRKGVLGTIGDVLGLPYFNVVTVKALQAAVGQPVTFYVRTGTNTVVPADSTFKFTLPLSSAGLIGVPDAQKRPYGLHPGNPIASNWVLDPTEQALIRTRTNEYNAKIKEIASRNDLALVDIDDLMRQFATPKMVNGAELSTAFITGNIFSLDGIHPTPLGNALTANAFIKAINQHYNANVPIVNVAHYRGVKFPGAAAK</sequence>
<dbReference type="InterPro" id="IPR001087">
    <property type="entry name" value="GDSL"/>
</dbReference>
<protein>
    <recommendedName>
        <fullName evidence="4">GDSL-like Lipase/Acylhydrolase</fullName>
    </recommendedName>
</protein>
<evidence type="ECO:0000313" key="3">
    <source>
        <dbReference type="Proteomes" id="UP000651668"/>
    </source>
</evidence>
<organism evidence="2 3">
    <name type="scientific">Pedobacter quisquiliarum</name>
    <dbReference type="NCBI Taxonomy" id="1834438"/>
    <lineage>
        <taxon>Bacteria</taxon>
        <taxon>Pseudomonadati</taxon>
        <taxon>Bacteroidota</taxon>
        <taxon>Sphingobacteriia</taxon>
        <taxon>Sphingobacteriales</taxon>
        <taxon>Sphingobacteriaceae</taxon>
        <taxon>Pedobacter</taxon>
    </lineage>
</organism>
<dbReference type="Proteomes" id="UP000651668">
    <property type="component" value="Unassembled WGS sequence"/>
</dbReference>
<dbReference type="Gene3D" id="3.40.50.1110">
    <property type="entry name" value="SGNH hydrolase"/>
    <property type="match status" value="1"/>
</dbReference>
<feature type="signal peptide" evidence="1">
    <location>
        <begin position="1"/>
        <end position="22"/>
    </location>
</feature>
<dbReference type="EMBL" id="BMIL01000010">
    <property type="protein sequence ID" value="GGC73539.1"/>
    <property type="molecule type" value="Genomic_DNA"/>
</dbReference>
<dbReference type="InterPro" id="IPR036514">
    <property type="entry name" value="SGNH_hydro_sf"/>
</dbReference>
<dbReference type="GO" id="GO:0016788">
    <property type="term" value="F:hydrolase activity, acting on ester bonds"/>
    <property type="evidence" value="ECO:0007669"/>
    <property type="project" value="InterPro"/>
</dbReference>
<keyword evidence="1" id="KW-0732">Signal</keyword>
<name>A0A916UI72_9SPHI</name>
<dbReference type="AlphaFoldDB" id="A0A916UI72"/>
<evidence type="ECO:0008006" key="4">
    <source>
        <dbReference type="Google" id="ProtNLM"/>
    </source>
</evidence>
<comment type="caution">
    <text evidence="2">The sequence shown here is derived from an EMBL/GenBank/DDBJ whole genome shotgun (WGS) entry which is preliminary data.</text>
</comment>
<dbReference type="PROSITE" id="PS51257">
    <property type="entry name" value="PROKAR_LIPOPROTEIN"/>
    <property type="match status" value="1"/>
</dbReference>
<reference evidence="2" key="1">
    <citation type="journal article" date="2014" name="Int. J. Syst. Evol. Microbiol.">
        <title>Complete genome sequence of Corynebacterium casei LMG S-19264T (=DSM 44701T), isolated from a smear-ripened cheese.</title>
        <authorList>
            <consortium name="US DOE Joint Genome Institute (JGI-PGF)"/>
            <person name="Walter F."/>
            <person name="Albersmeier A."/>
            <person name="Kalinowski J."/>
            <person name="Ruckert C."/>
        </authorList>
    </citation>
    <scope>NUCLEOTIDE SEQUENCE</scope>
    <source>
        <strain evidence="2">CGMCC 1.15343</strain>
    </source>
</reference>
<proteinExistence type="predicted"/>
<evidence type="ECO:0000256" key="1">
    <source>
        <dbReference type="SAM" id="SignalP"/>
    </source>
</evidence>
<feature type="chain" id="PRO_5036848870" description="GDSL-like Lipase/Acylhydrolase" evidence="1">
    <location>
        <begin position="23"/>
        <end position="432"/>
    </location>
</feature>
<accession>A0A916UI72</accession>